<evidence type="ECO:0000256" key="1">
    <source>
        <dbReference type="ARBA" id="ARBA00006333"/>
    </source>
</evidence>
<dbReference type="InterPro" id="IPR034686">
    <property type="entry name" value="Terpene_cyclase-like_2"/>
</dbReference>
<dbReference type="EMBL" id="ADBJ01000047">
    <property type="protein sequence ID" value="EFA76435.1"/>
    <property type="molecule type" value="Genomic_DNA"/>
</dbReference>
<evidence type="ECO:0000313" key="2">
    <source>
        <dbReference type="EMBL" id="EFA76435.1"/>
    </source>
</evidence>
<dbReference type="GO" id="GO:0046246">
    <property type="term" value="P:terpene biosynthetic process"/>
    <property type="evidence" value="ECO:0007669"/>
    <property type="project" value="UniProtKB-ARBA"/>
</dbReference>
<proteinExistence type="inferred from homology"/>
<keyword evidence="3" id="KW-1185">Reference proteome</keyword>
<dbReference type="GeneID" id="31365671"/>
<evidence type="ECO:0008006" key="4">
    <source>
        <dbReference type="Google" id="ProtNLM"/>
    </source>
</evidence>
<dbReference type="GO" id="GO:0010333">
    <property type="term" value="F:terpene synthase activity"/>
    <property type="evidence" value="ECO:0007669"/>
    <property type="project" value="InterPro"/>
</dbReference>
<reference evidence="2 3" key="1">
    <citation type="journal article" date="2011" name="Genome Res.">
        <title>Phylogeny-wide analysis of social amoeba genomes highlights ancient origins for complex intercellular communication.</title>
        <authorList>
            <person name="Heidel A.J."/>
            <person name="Lawal H.M."/>
            <person name="Felder M."/>
            <person name="Schilde C."/>
            <person name="Helps N.R."/>
            <person name="Tunggal B."/>
            <person name="Rivero F."/>
            <person name="John U."/>
            <person name="Schleicher M."/>
            <person name="Eichinger L."/>
            <person name="Platzer M."/>
            <person name="Noegel A.A."/>
            <person name="Schaap P."/>
            <person name="Gloeckner G."/>
        </authorList>
    </citation>
    <scope>NUCLEOTIDE SEQUENCE [LARGE SCALE GENOMIC DNA]</scope>
    <source>
        <strain evidence="3">ATCC 26659 / Pp 5 / PN500</strain>
    </source>
</reference>
<comment type="similarity">
    <text evidence="1">Belongs to the terpene synthase family.</text>
</comment>
<dbReference type="InterPro" id="IPR008949">
    <property type="entry name" value="Isoprenoid_synthase_dom_sf"/>
</dbReference>
<dbReference type="InParanoid" id="D3BQL5"/>
<protein>
    <recommendedName>
        <fullName evidence="4">Terpene synthase</fullName>
    </recommendedName>
</protein>
<gene>
    <name evidence="2" type="ORF">PPL_10200</name>
</gene>
<evidence type="ECO:0000313" key="3">
    <source>
        <dbReference type="Proteomes" id="UP000001396"/>
    </source>
</evidence>
<dbReference type="RefSeq" id="XP_020428567.1">
    <property type="nucleotide sequence ID" value="XM_020580982.1"/>
</dbReference>
<accession>D3BQL5</accession>
<dbReference type="Gene3D" id="1.10.600.10">
    <property type="entry name" value="Farnesyl Diphosphate Synthase"/>
    <property type="match status" value="1"/>
</dbReference>
<dbReference type="PANTHER" id="PTHR35201">
    <property type="entry name" value="TERPENE SYNTHASE"/>
    <property type="match status" value="1"/>
</dbReference>
<dbReference type="SUPFAM" id="SSF48576">
    <property type="entry name" value="Terpenoid synthases"/>
    <property type="match status" value="1"/>
</dbReference>
<dbReference type="Proteomes" id="UP000001396">
    <property type="component" value="Unassembled WGS sequence"/>
</dbReference>
<sequence>MEKFGILNDENSEKIRPTIKGISMFVRNIWPSLDQESLVLGAQLFIFNRIFDDFIDSCEPEFGIKYIDRAINIFKLGKLEDDPTPVELNIFDLIHNLESRVGEQNPLINLFKNAYLDYCYNLVPWQNMNKLNGDMSMNLYYNLRIHNFATAPPFYISLIFKMKRLNPDIILDPLWRSLIESGGKIGALYNDVLSYEKEVREKEERMNSFHFMKTQNNWTDQECLEFFEKELDNCFEQYFIHENLIIKKFIPTLPNKEDQEEFNQILEFGHTMLSSLLMMYRLKPNYKSSDSIFIELRN</sequence>
<organism evidence="2 3">
    <name type="scientific">Heterostelium pallidum (strain ATCC 26659 / Pp 5 / PN500)</name>
    <name type="common">Cellular slime mold</name>
    <name type="synonym">Polysphondylium pallidum</name>
    <dbReference type="NCBI Taxonomy" id="670386"/>
    <lineage>
        <taxon>Eukaryota</taxon>
        <taxon>Amoebozoa</taxon>
        <taxon>Evosea</taxon>
        <taxon>Eumycetozoa</taxon>
        <taxon>Dictyostelia</taxon>
        <taxon>Acytosteliales</taxon>
        <taxon>Acytosteliaceae</taxon>
        <taxon>Heterostelium</taxon>
    </lineage>
</organism>
<comment type="caution">
    <text evidence="2">The sequence shown here is derived from an EMBL/GenBank/DDBJ whole genome shotgun (WGS) entry which is preliminary data.</text>
</comment>
<name>D3BQL5_HETP5</name>
<dbReference type="AlphaFoldDB" id="D3BQL5"/>
<dbReference type="PANTHER" id="PTHR35201:SF4">
    <property type="entry name" value="BETA-PINACENE SYNTHASE-RELATED"/>
    <property type="match status" value="1"/>
</dbReference>
<dbReference type="Pfam" id="PF19086">
    <property type="entry name" value="Terpene_syn_C_2"/>
    <property type="match status" value="1"/>
</dbReference>